<dbReference type="EMBL" id="FMZV01000008">
    <property type="protein sequence ID" value="SDD55772.1"/>
    <property type="molecule type" value="Genomic_DNA"/>
</dbReference>
<dbReference type="STRING" id="639004.SAMN04488239_108128"/>
<reference evidence="4" key="1">
    <citation type="submission" date="2016-10" db="EMBL/GenBank/DDBJ databases">
        <authorList>
            <person name="Varghese N."/>
            <person name="Submissions S."/>
        </authorList>
    </citation>
    <scope>NUCLEOTIDE SEQUENCE [LARGE SCALE GENOMIC DNA]</scope>
    <source>
        <strain evidence="4">CGMCC 1.9108</strain>
    </source>
</reference>
<dbReference type="OrthoDB" id="4315389at2"/>
<dbReference type="InterPro" id="IPR032874">
    <property type="entry name" value="DDE_dom"/>
</dbReference>
<name>A0A1G6VQ94_9RHOB</name>
<feature type="region of interest" description="Disordered" evidence="1">
    <location>
        <begin position="1"/>
        <end position="28"/>
    </location>
</feature>
<proteinExistence type="predicted"/>
<organism evidence="3 4">
    <name type="scientific">Ruegeria marina</name>
    <dbReference type="NCBI Taxonomy" id="639004"/>
    <lineage>
        <taxon>Bacteria</taxon>
        <taxon>Pseudomonadati</taxon>
        <taxon>Pseudomonadota</taxon>
        <taxon>Alphaproteobacteria</taxon>
        <taxon>Rhodobacterales</taxon>
        <taxon>Roseobacteraceae</taxon>
        <taxon>Ruegeria</taxon>
    </lineage>
</organism>
<dbReference type="Proteomes" id="UP000199628">
    <property type="component" value="Unassembled WGS sequence"/>
</dbReference>
<feature type="domain" description="DDE" evidence="2">
    <location>
        <begin position="19"/>
        <end position="67"/>
    </location>
</feature>
<gene>
    <name evidence="3" type="ORF">SAMN04488239_108128</name>
</gene>
<dbReference type="AlphaFoldDB" id="A0A1G6VQ94"/>
<feature type="region of interest" description="Disordered" evidence="1">
    <location>
        <begin position="68"/>
        <end position="90"/>
    </location>
</feature>
<dbReference type="Pfam" id="PF13610">
    <property type="entry name" value="DDE_Tnp_IS240"/>
    <property type="match status" value="1"/>
</dbReference>
<accession>A0A1G6VQ94</accession>
<sequence>MTAGNTWIKRDADLSDGKRAVDPEGKVQESFVTKKQDKKAALIFLRKAMFMQERPEVVVTDRLRSYRPPRGKSALGIASQAPAGETQGGL</sequence>
<evidence type="ECO:0000313" key="3">
    <source>
        <dbReference type="EMBL" id="SDD55772.1"/>
    </source>
</evidence>
<evidence type="ECO:0000259" key="2">
    <source>
        <dbReference type="Pfam" id="PF13610"/>
    </source>
</evidence>
<evidence type="ECO:0000256" key="1">
    <source>
        <dbReference type="SAM" id="MobiDB-lite"/>
    </source>
</evidence>
<keyword evidence="4" id="KW-1185">Reference proteome</keyword>
<protein>
    <submittedName>
        <fullName evidence="3">DDE domain-containing protein</fullName>
    </submittedName>
</protein>
<feature type="compositionally biased region" description="Basic and acidic residues" evidence="1">
    <location>
        <begin position="8"/>
        <end position="28"/>
    </location>
</feature>
<evidence type="ECO:0000313" key="4">
    <source>
        <dbReference type="Proteomes" id="UP000199628"/>
    </source>
</evidence>